<sequence length="179" mass="19879">MTQGGHIMAAILLIPFLSLRFGVLSMLDSSALRRAAHFPPFRGPEKPAYWLYQLSSAALLLGPFFASVHTAPAPLFWSGAALYAFGLLLLLLSVIGFAAPSESGVRHKGVYRISRNPMYVSYFFVFLGCVLLTQSLPLLAALLVFQLTAHTVIRAEERWCRQTFGAAYERYCGSVRRYL</sequence>
<reference evidence="6 7" key="1">
    <citation type="journal article" date="2019" name="Nat. Med.">
        <title>A library of human gut bacterial isolates paired with longitudinal multiomics data enables mechanistic microbiome research.</title>
        <authorList>
            <person name="Poyet M."/>
            <person name="Groussin M."/>
            <person name="Gibbons S.M."/>
            <person name="Avila-Pacheco J."/>
            <person name="Jiang X."/>
            <person name="Kearney S.M."/>
            <person name="Perrotta A.R."/>
            <person name="Berdy B."/>
            <person name="Zhao S."/>
            <person name="Lieberman T.D."/>
            <person name="Swanson P.K."/>
            <person name="Smith M."/>
            <person name="Roesemann S."/>
            <person name="Alexander J.E."/>
            <person name="Rich S.A."/>
            <person name="Livny J."/>
            <person name="Vlamakis H."/>
            <person name="Clish C."/>
            <person name="Bullock K."/>
            <person name="Deik A."/>
            <person name="Scott J."/>
            <person name="Pierce K.A."/>
            <person name="Xavier R.J."/>
            <person name="Alm E.J."/>
        </authorList>
    </citation>
    <scope>NUCLEOTIDE SEQUENCE [LARGE SCALE GENOMIC DNA]</scope>
    <source>
        <strain evidence="6 7">BIOML-A2</strain>
    </source>
</reference>
<feature type="transmembrane region" description="Helical" evidence="5">
    <location>
        <begin position="6"/>
        <end position="27"/>
    </location>
</feature>
<keyword evidence="2 5" id="KW-0812">Transmembrane</keyword>
<keyword evidence="6" id="KW-0808">Transferase</keyword>
<dbReference type="Gene3D" id="1.20.120.1630">
    <property type="match status" value="1"/>
</dbReference>
<dbReference type="AlphaFoldDB" id="A0A6I2QYC7"/>
<comment type="caution">
    <text evidence="6">The sequence shown here is derived from an EMBL/GenBank/DDBJ whole genome shotgun (WGS) entry which is preliminary data.</text>
</comment>
<keyword evidence="4 5" id="KW-0472">Membrane</keyword>
<accession>A0A6I2QYC7</accession>
<organism evidence="6 7">
    <name type="scientific">Flavonifractor plautii</name>
    <name type="common">Fusobacterium plautii</name>
    <dbReference type="NCBI Taxonomy" id="292800"/>
    <lineage>
        <taxon>Bacteria</taxon>
        <taxon>Bacillati</taxon>
        <taxon>Bacillota</taxon>
        <taxon>Clostridia</taxon>
        <taxon>Eubacteriales</taxon>
        <taxon>Oscillospiraceae</taxon>
        <taxon>Flavonifractor</taxon>
    </lineage>
</organism>
<evidence type="ECO:0000313" key="6">
    <source>
        <dbReference type="EMBL" id="MSB18975.1"/>
    </source>
</evidence>
<gene>
    <name evidence="6" type="ORF">GKE97_05525</name>
</gene>
<feature type="transmembrane region" description="Helical" evidence="5">
    <location>
        <begin position="119"/>
        <end position="145"/>
    </location>
</feature>
<protein>
    <submittedName>
        <fullName evidence="6">Phospholipid methyltransferase</fullName>
    </submittedName>
</protein>
<evidence type="ECO:0000256" key="2">
    <source>
        <dbReference type="ARBA" id="ARBA00022692"/>
    </source>
</evidence>
<keyword evidence="6" id="KW-0489">Methyltransferase</keyword>
<name>A0A6I2QYC7_FLAPL</name>
<evidence type="ECO:0000256" key="3">
    <source>
        <dbReference type="ARBA" id="ARBA00022989"/>
    </source>
</evidence>
<proteinExistence type="predicted"/>
<dbReference type="InterPro" id="IPR007318">
    <property type="entry name" value="Phopholipid_MeTrfase"/>
</dbReference>
<dbReference type="GO" id="GO:0032259">
    <property type="term" value="P:methylation"/>
    <property type="evidence" value="ECO:0007669"/>
    <property type="project" value="UniProtKB-KW"/>
</dbReference>
<dbReference type="Proteomes" id="UP000434475">
    <property type="component" value="Unassembled WGS sequence"/>
</dbReference>
<evidence type="ECO:0000256" key="5">
    <source>
        <dbReference type="SAM" id="Phobius"/>
    </source>
</evidence>
<evidence type="ECO:0000313" key="7">
    <source>
        <dbReference type="Proteomes" id="UP000434475"/>
    </source>
</evidence>
<evidence type="ECO:0000256" key="1">
    <source>
        <dbReference type="ARBA" id="ARBA00004127"/>
    </source>
</evidence>
<dbReference type="GO" id="GO:0008168">
    <property type="term" value="F:methyltransferase activity"/>
    <property type="evidence" value="ECO:0007669"/>
    <property type="project" value="UniProtKB-KW"/>
</dbReference>
<feature type="transmembrane region" description="Helical" evidence="5">
    <location>
        <begin position="48"/>
        <end position="69"/>
    </location>
</feature>
<dbReference type="GO" id="GO:0012505">
    <property type="term" value="C:endomembrane system"/>
    <property type="evidence" value="ECO:0007669"/>
    <property type="project" value="UniProtKB-SubCell"/>
</dbReference>
<feature type="transmembrane region" description="Helical" evidence="5">
    <location>
        <begin position="75"/>
        <end position="98"/>
    </location>
</feature>
<evidence type="ECO:0000256" key="4">
    <source>
        <dbReference type="ARBA" id="ARBA00023136"/>
    </source>
</evidence>
<comment type="subcellular location">
    <subcellularLocation>
        <location evidence="1">Endomembrane system</location>
        <topology evidence="1">Multi-pass membrane protein</topology>
    </subcellularLocation>
</comment>
<dbReference type="EMBL" id="WKPR01000004">
    <property type="protein sequence ID" value="MSB18975.1"/>
    <property type="molecule type" value="Genomic_DNA"/>
</dbReference>
<keyword evidence="3 5" id="KW-1133">Transmembrane helix</keyword>
<dbReference type="Pfam" id="PF04191">
    <property type="entry name" value="PEMT"/>
    <property type="match status" value="1"/>
</dbReference>